<dbReference type="SUPFAM" id="SSF48264">
    <property type="entry name" value="Cytochrome P450"/>
    <property type="match status" value="1"/>
</dbReference>
<dbReference type="KEGG" id="mbd:MEBOL_007050"/>
<name>A0A250IQM5_9BACT</name>
<evidence type="ECO:0000256" key="3">
    <source>
        <dbReference type="ARBA" id="ARBA00022723"/>
    </source>
</evidence>
<protein>
    <submittedName>
        <fullName evidence="8">Cytochrome P450 hydroxylase</fullName>
    </submittedName>
</protein>
<dbReference type="InterPro" id="IPR017972">
    <property type="entry name" value="Cyt_P450_CS"/>
</dbReference>
<evidence type="ECO:0000313" key="9">
    <source>
        <dbReference type="Proteomes" id="UP000217289"/>
    </source>
</evidence>
<evidence type="ECO:0000256" key="6">
    <source>
        <dbReference type="ARBA" id="ARBA00023033"/>
    </source>
</evidence>
<dbReference type="PANTHER" id="PTHR46696">
    <property type="entry name" value="P450, PUTATIVE (EUROFUNG)-RELATED"/>
    <property type="match status" value="1"/>
</dbReference>
<dbReference type="Gene3D" id="1.10.630.10">
    <property type="entry name" value="Cytochrome P450"/>
    <property type="match status" value="1"/>
</dbReference>
<keyword evidence="6 7" id="KW-0503">Monooxygenase</keyword>
<reference evidence="8 9" key="1">
    <citation type="submission" date="2017-06" db="EMBL/GenBank/DDBJ databases">
        <authorList>
            <person name="Kim H.J."/>
            <person name="Triplett B.A."/>
        </authorList>
    </citation>
    <scope>NUCLEOTIDE SEQUENCE [LARGE SCALE GENOMIC DNA]</scope>
    <source>
        <strain evidence="8 9">DSM 14713</strain>
    </source>
</reference>
<evidence type="ECO:0000256" key="1">
    <source>
        <dbReference type="ARBA" id="ARBA00010617"/>
    </source>
</evidence>
<evidence type="ECO:0000256" key="2">
    <source>
        <dbReference type="ARBA" id="ARBA00022617"/>
    </source>
</evidence>
<dbReference type="InterPro" id="IPR002397">
    <property type="entry name" value="Cyt_P450_B"/>
</dbReference>
<sequence length="413" mass="47538">MSSVMPLMEEDRNLLSPENLANPLPLYEELRENEPVHWSPRVNAWFLTRHEDVLACFRDPRMSADRLKFFEHQIQGLDPDTIREFMETSRNQMVMRVGAEHIRLRRQTGAGFTPPRLDAMCPSIHRTMKQLLDRVYEQGRMNLAQDISYPLPTRVIADLLGVPAEDRERFQRWADMLADFAAPAAGACMLDAARRANQAMVEMKDYFLPLIEQRREHPTPDTLSLMVQAQEQGQMTPGELVANAILLLFAGHTTTTDQLSNCVHDLLAHPEQLQLLRRRPELLRTAVDESLRFHPAVPFVFRVAVEDVALRGRLIRRGDVVFLGMAAANRDPRAFRDPDRFDITRDNSHPRHLSFGFGAHHCMGAGLARREMETGVSMLLERMPRLRLDESRPTRLKCHSLNFRGFEVLPVRW</sequence>
<dbReference type="CDD" id="cd20625">
    <property type="entry name" value="CYP164-like"/>
    <property type="match status" value="1"/>
</dbReference>
<organism evidence="8 9">
    <name type="scientific">Melittangium boletus DSM 14713</name>
    <dbReference type="NCBI Taxonomy" id="1294270"/>
    <lineage>
        <taxon>Bacteria</taxon>
        <taxon>Pseudomonadati</taxon>
        <taxon>Myxococcota</taxon>
        <taxon>Myxococcia</taxon>
        <taxon>Myxococcales</taxon>
        <taxon>Cystobacterineae</taxon>
        <taxon>Archangiaceae</taxon>
        <taxon>Melittangium</taxon>
    </lineage>
</organism>
<dbReference type="InterPro" id="IPR001128">
    <property type="entry name" value="Cyt_P450"/>
</dbReference>
<evidence type="ECO:0000256" key="4">
    <source>
        <dbReference type="ARBA" id="ARBA00023002"/>
    </source>
</evidence>
<dbReference type="OrthoDB" id="4511384at2"/>
<dbReference type="Proteomes" id="UP000217289">
    <property type="component" value="Chromosome"/>
</dbReference>
<dbReference type="PRINTS" id="PR00359">
    <property type="entry name" value="BP450"/>
</dbReference>
<dbReference type="PROSITE" id="PS00086">
    <property type="entry name" value="CYTOCHROME_P450"/>
    <property type="match status" value="1"/>
</dbReference>
<dbReference type="GO" id="GO:0004497">
    <property type="term" value="F:monooxygenase activity"/>
    <property type="evidence" value="ECO:0007669"/>
    <property type="project" value="UniProtKB-KW"/>
</dbReference>
<dbReference type="PANTHER" id="PTHR46696:SF1">
    <property type="entry name" value="CYTOCHROME P450 YJIB-RELATED"/>
    <property type="match status" value="1"/>
</dbReference>
<dbReference type="Pfam" id="PF00067">
    <property type="entry name" value="p450"/>
    <property type="match status" value="1"/>
</dbReference>
<evidence type="ECO:0000256" key="7">
    <source>
        <dbReference type="RuleBase" id="RU000461"/>
    </source>
</evidence>
<evidence type="ECO:0000256" key="5">
    <source>
        <dbReference type="ARBA" id="ARBA00023004"/>
    </source>
</evidence>
<keyword evidence="2 7" id="KW-0349">Heme</keyword>
<gene>
    <name evidence="8" type="ORF">MEBOL_007050</name>
</gene>
<dbReference type="RefSeq" id="WP_095981568.1">
    <property type="nucleotide sequence ID" value="NZ_CP022163.1"/>
</dbReference>
<keyword evidence="5 7" id="KW-0408">Iron</keyword>
<dbReference type="GO" id="GO:0020037">
    <property type="term" value="F:heme binding"/>
    <property type="evidence" value="ECO:0007669"/>
    <property type="project" value="InterPro"/>
</dbReference>
<dbReference type="InterPro" id="IPR036396">
    <property type="entry name" value="Cyt_P450_sf"/>
</dbReference>
<dbReference type="GO" id="GO:0016705">
    <property type="term" value="F:oxidoreductase activity, acting on paired donors, with incorporation or reduction of molecular oxygen"/>
    <property type="evidence" value="ECO:0007669"/>
    <property type="project" value="InterPro"/>
</dbReference>
<dbReference type="EMBL" id="CP022163">
    <property type="protein sequence ID" value="ATB33552.1"/>
    <property type="molecule type" value="Genomic_DNA"/>
</dbReference>
<dbReference type="GO" id="GO:0005506">
    <property type="term" value="F:iron ion binding"/>
    <property type="evidence" value="ECO:0007669"/>
    <property type="project" value="InterPro"/>
</dbReference>
<comment type="similarity">
    <text evidence="1 7">Belongs to the cytochrome P450 family.</text>
</comment>
<dbReference type="FunFam" id="1.10.630.10:FF:000018">
    <property type="entry name" value="Cytochrome P450 monooxygenase"/>
    <property type="match status" value="1"/>
</dbReference>
<keyword evidence="3 7" id="KW-0479">Metal-binding</keyword>
<dbReference type="AlphaFoldDB" id="A0A250IQM5"/>
<proteinExistence type="inferred from homology"/>
<accession>A0A250IQM5</accession>
<keyword evidence="4 7" id="KW-0560">Oxidoreductase</keyword>
<dbReference type="PRINTS" id="PR00385">
    <property type="entry name" value="P450"/>
</dbReference>
<keyword evidence="9" id="KW-1185">Reference proteome</keyword>
<evidence type="ECO:0000313" key="8">
    <source>
        <dbReference type="EMBL" id="ATB33552.1"/>
    </source>
</evidence>